<dbReference type="GO" id="GO:0003697">
    <property type="term" value="F:single-stranded DNA binding"/>
    <property type="evidence" value="ECO:0007669"/>
    <property type="project" value="TreeGrafter"/>
</dbReference>
<dbReference type="EMBL" id="JAKWFO010000016">
    <property type="protein sequence ID" value="KAI9631972.1"/>
    <property type="molecule type" value="Genomic_DNA"/>
</dbReference>
<keyword evidence="3" id="KW-1185">Reference proteome</keyword>
<dbReference type="SUPFAM" id="SSF54197">
    <property type="entry name" value="HIT-like"/>
    <property type="match status" value="1"/>
</dbReference>
<dbReference type="Gene3D" id="3.30.428.10">
    <property type="entry name" value="HIT-like"/>
    <property type="match status" value="1"/>
</dbReference>
<evidence type="ECO:0000313" key="2">
    <source>
        <dbReference type="EMBL" id="KAI9631972.1"/>
    </source>
</evidence>
<dbReference type="Pfam" id="PF11969">
    <property type="entry name" value="DcpS_C"/>
    <property type="match status" value="1"/>
</dbReference>
<dbReference type="GO" id="GO:1990165">
    <property type="term" value="F:single-strand break-containing DNA binding"/>
    <property type="evidence" value="ECO:0007669"/>
    <property type="project" value="TreeGrafter"/>
</dbReference>
<dbReference type="GO" id="GO:0003725">
    <property type="term" value="F:double-stranded RNA binding"/>
    <property type="evidence" value="ECO:0007669"/>
    <property type="project" value="TreeGrafter"/>
</dbReference>
<dbReference type="PANTHER" id="PTHR12486">
    <property type="entry name" value="APRATAXIN-RELATED"/>
    <property type="match status" value="1"/>
</dbReference>
<reference evidence="2" key="1">
    <citation type="journal article" date="2022" name="G3 (Bethesda)">
        <title>High quality genome of the basidiomycete yeast Dioszegia hungarica PDD-24b-2 isolated from cloud water.</title>
        <authorList>
            <person name="Jarrige D."/>
            <person name="Haridas S."/>
            <person name="Bleykasten-Grosshans C."/>
            <person name="Joly M."/>
            <person name="Nadalig T."/>
            <person name="Sancelme M."/>
            <person name="Vuilleumier S."/>
            <person name="Grigoriev I.V."/>
            <person name="Amato P."/>
            <person name="Bringel F."/>
        </authorList>
    </citation>
    <scope>NUCLEOTIDE SEQUENCE</scope>
    <source>
        <strain evidence="2">PDD-24b-2</strain>
    </source>
</reference>
<dbReference type="Proteomes" id="UP001164286">
    <property type="component" value="Unassembled WGS sequence"/>
</dbReference>
<dbReference type="GeneID" id="77725591"/>
<dbReference type="PANTHER" id="PTHR12486:SF4">
    <property type="entry name" value="APRATAXIN"/>
    <property type="match status" value="1"/>
</dbReference>
<evidence type="ECO:0000259" key="1">
    <source>
        <dbReference type="Pfam" id="PF16278"/>
    </source>
</evidence>
<dbReference type="GO" id="GO:0030983">
    <property type="term" value="F:mismatched DNA binding"/>
    <property type="evidence" value="ECO:0007669"/>
    <property type="project" value="TreeGrafter"/>
</dbReference>
<dbReference type="AlphaFoldDB" id="A0AA38H1G5"/>
<dbReference type="GO" id="GO:0033699">
    <property type="term" value="F:DNA 5'-adenosine monophosphate hydrolase activity"/>
    <property type="evidence" value="ECO:0007669"/>
    <property type="project" value="TreeGrafter"/>
</dbReference>
<sequence length="244" mass="27980">MSSAAVLRTYATLPSPSTSLPPRVLLSHNASTLAIFDAYPKAKYHFLVLPRYPFPSNNDPESTRSICRLSDLDDLRSLLTKTTRDAREQIVGQMAEMAREVEEMIRDEMVKSEGWEWRIDVGFHAIPSLKHLHLHVISDDRLSPALKTKKHYNSFRPDLGFFVSIADVQRWILDDDDTIRERALLGTHSLLASPLTCFKCDEPHHNVPKLKSHLEKEFQEEGRKALARIKKTGRQRTSSEEDMF</sequence>
<dbReference type="InterPro" id="IPR032566">
    <property type="entry name" value="Znf-C2HE"/>
</dbReference>
<feature type="domain" description="Aprataxin C2HE/C2H2/C2HC zinc finger" evidence="1">
    <location>
        <begin position="160"/>
        <end position="220"/>
    </location>
</feature>
<gene>
    <name evidence="2" type="ORF">MKK02DRAFT_21284</name>
</gene>
<dbReference type="GO" id="GO:0005634">
    <property type="term" value="C:nucleus"/>
    <property type="evidence" value="ECO:0007669"/>
    <property type="project" value="TreeGrafter"/>
</dbReference>
<evidence type="ECO:0000313" key="3">
    <source>
        <dbReference type="Proteomes" id="UP001164286"/>
    </source>
</evidence>
<dbReference type="GO" id="GO:0000012">
    <property type="term" value="P:single strand break repair"/>
    <property type="evidence" value="ECO:0007669"/>
    <property type="project" value="TreeGrafter"/>
</dbReference>
<protein>
    <submittedName>
        <fullName evidence="2">HIT-like domain-containing protein</fullName>
    </submittedName>
</protein>
<comment type="caution">
    <text evidence="2">The sequence shown here is derived from an EMBL/GenBank/DDBJ whole genome shotgun (WGS) entry which is preliminary data.</text>
</comment>
<accession>A0AA38H1G5</accession>
<dbReference type="InterPro" id="IPR036265">
    <property type="entry name" value="HIT-like_sf"/>
</dbReference>
<organism evidence="2 3">
    <name type="scientific">Dioszegia hungarica</name>
    <dbReference type="NCBI Taxonomy" id="4972"/>
    <lineage>
        <taxon>Eukaryota</taxon>
        <taxon>Fungi</taxon>
        <taxon>Dikarya</taxon>
        <taxon>Basidiomycota</taxon>
        <taxon>Agaricomycotina</taxon>
        <taxon>Tremellomycetes</taxon>
        <taxon>Tremellales</taxon>
        <taxon>Bulleribasidiaceae</taxon>
        <taxon>Dioszegia</taxon>
    </lineage>
</organism>
<name>A0AA38H1G5_9TREE</name>
<proteinExistence type="predicted"/>
<dbReference type="RefSeq" id="XP_052941749.1">
    <property type="nucleotide sequence ID" value="XM_053086390.1"/>
</dbReference>
<dbReference type="Pfam" id="PF16278">
    <property type="entry name" value="zf-C2HE"/>
    <property type="match status" value="1"/>
</dbReference>